<proteinExistence type="predicted"/>
<protein>
    <submittedName>
        <fullName evidence="2">Uncharacterized protein</fullName>
    </submittedName>
</protein>
<accession>A0A915L7C2</accession>
<organism evidence="1 2">
    <name type="scientific">Romanomermis culicivorax</name>
    <name type="common">Nematode worm</name>
    <dbReference type="NCBI Taxonomy" id="13658"/>
    <lineage>
        <taxon>Eukaryota</taxon>
        <taxon>Metazoa</taxon>
        <taxon>Ecdysozoa</taxon>
        <taxon>Nematoda</taxon>
        <taxon>Enoplea</taxon>
        <taxon>Dorylaimia</taxon>
        <taxon>Mermithida</taxon>
        <taxon>Mermithoidea</taxon>
        <taxon>Mermithidae</taxon>
        <taxon>Romanomermis</taxon>
    </lineage>
</organism>
<dbReference type="Proteomes" id="UP000887565">
    <property type="component" value="Unplaced"/>
</dbReference>
<reference evidence="2" key="1">
    <citation type="submission" date="2022-11" db="UniProtKB">
        <authorList>
            <consortium name="WormBaseParasite"/>
        </authorList>
    </citation>
    <scope>IDENTIFICATION</scope>
</reference>
<sequence length="83" mass="9540">FFSGRTKAYILNSEKFLSICPISEKAYVPWPNASIIVDNNQPFIFIILEILNKSAHNDERFTAMACKQEPGFGTKMYILHTLR</sequence>
<dbReference type="WBParaSite" id="nRc.2.0.1.t47005-RA">
    <property type="protein sequence ID" value="nRc.2.0.1.t47005-RA"/>
    <property type="gene ID" value="nRc.2.0.1.g47005"/>
</dbReference>
<keyword evidence="1" id="KW-1185">Reference proteome</keyword>
<dbReference type="AlphaFoldDB" id="A0A915L7C2"/>
<evidence type="ECO:0000313" key="2">
    <source>
        <dbReference type="WBParaSite" id="nRc.2.0.1.t47005-RA"/>
    </source>
</evidence>
<name>A0A915L7C2_ROMCU</name>
<evidence type="ECO:0000313" key="1">
    <source>
        <dbReference type="Proteomes" id="UP000887565"/>
    </source>
</evidence>